<evidence type="ECO:0000256" key="1">
    <source>
        <dbReference type="ARBA" id="ARBA00022722"/>
    </source>
</evidence>
<name>A0A1R1RZU3_9BACI</name>
<dbReference type="EMBL" id="MTJL01000052">
    <property type="protein sequence ID" value="OMH98699.1"/>
    <property type="molecule type" value="Genomic_DNA"/>
</dbReference>
<gene>
    <name evidence="4" type="ORF">BW143_21125</name>
</gene>
<evidence type="ECO:0000313" key="4">
    <source>
        <dbReference type="EMBL" id="OMH98699.1"/>
    </source>
</evidence>
<dbReference type="PANTHER" id="PTHR33607:SF2">
    <property type="entry name" value="ENDONUCLEASE-1"/>
    <property type="match status" value="1"/>
</dbReference>
<accession>A0A1R1Q899</accession>
<proteinExistence type="predicted"/>
<feature type="region of interest" description="Disordered" evidence="3">
    <location>
        <begin position="124"/>
        <end position="172"/>
    </location>
</feature>
<organism evidence="4 5">
    <name type="scientific">Bacillus swezeyi</name>
    <dbReference type="NCBI Taxonomy" id="1925020"/>
    <lineage>
        <taxon>Bacteria</taxon>
        <taxon>Bacillati</taxon>
        <taxon>Bacillota</taxon>
        <taxon>Bacilli</taxon>
        <taxon>Bacillales</taxon>
        <taxon>Bacillaceae</taxon>
        <taxon>Bacillus</taxon>
    </lineage>
</organism>
<keyword evidence="1" id="KW-0540">Nuclease</keyword>
<accession>A0A1R1RZU3</accession>
<dbReference type="RefSeq" id="WP_076760713.1">
    <property type="nucleotide sequence ID" value="NZ_JARMMH010000011.1"/>
</dbReference>
<dbReference type="SUPFAM" id="SSF54060">
    <property type="entry name" value="His-Me finger endonucleases"/>
    <property type="match status" value="1"/>
</dbReference>
<dbReference type="GO" id="GO:0004518">
    <property type="term" value="F:nuclease activity"/>
    <property type="evidence" value="ECO:0007669"/>
    <property type="project" value="UniProtKB-KW"/>
</dbReference>
<keyword evidence="2" id="KW-0378">Hydrolase</keyword>
<dbReference type="Proteomes" id="UP000187367">
    <property type="component" value="Unassembled WGS sequence"/>
</dbReference>
<protein>
    <submittedName>
        <fullName evidence="4">Ribonuclease</fullName>
    </submittedName>
</protein>
<dbReference type="OrthoDB" id="9801679at2"/>
<evidence type="ECO:0000313" key="5">
    <source>
        <dbReference type="Proteomes" id="UP000187367"/>
    </source>
</evidence>
<dbReference type="InterPro" id="IPR044925">
    <property type="entry name" value="His-Me_finger_sf"/>
</dbReference>
<evidence type="ECO:0000256" key="2">
    <source>
        <dbReference type="ARBA" id="ARBA00022801"/>
    </source>
</evidence>
<reference evidence="4 5" key="1">
    <citation type="submission" date="2017-01" db="EMBL/GenBank/DDBJ databases">
        <title>Bacillus phylogenomics.</title>
        <authorList>
            <person name="Dunlap C."/>
        </authorList>
    </citation>
    <scope>NUCLEOTIDE SEQUENCE [LARGE SCALE GENOMIC DNA]</scope>
    <source>
        <strain evidence="4 5">NRRL B-41282</strain>
    </source>
</reference>
<dbReference type="GO" id="GO:0016787">
    <property type="term" value="F:hydrolase activity"/>
    <property type="evidence" value="ECO:0007669"/>
    <property type="project" value="UniProtKB-KW"/>
</dbReference>
<sequence length="271" mass="30987">MNRMFVIPFIFMLSAVFTPFEKADAFSLFPLKTSLCLSSVPADYYQQTQGKTGEDLKQALHETIDDHTELSYSEIWDALKETDEDPAAQHHVLLLYSGESRSKDANGGQIGDWNREHVWAKSHGDFGTSKGPGTDLHHIRPSDVQTNSARGNLDFDEGGSPYPGDPDNYYDGDSWEPDSRVKGDVARMIFYMAVRYEGEDGHPDLEMNDKTGNGSLPFHGKMAVLLKWHKEDPVDDLERKRNDIIYEQYQHNRNPFIDHPEWAEEIWHPEL</sequence>
<keyword evidence="5" id="KW-1185">Reference proteome</keyword>
<dbReference type="Pfam" id="PF04231">
    <property type="entry name" value="Endonuclease_1"/>
    <property type="match status" value="1"/>
</dbReference>
<dbReference type="PANTHER" id="PTHR33607">
    <property type="entry name" value="ENDONUCLEASE-1"/>
    <property type="match status" value="1"/>
</dbReference>
<comment type="caution">
    <text evidence="4">The sequence shown here is derived from an EMBL/GenBank/DDBJ whole genome shotgun (WGS) entry which is preliminary data.</text>
</comment>
<dbReference type="AlphaFoldDB" id="A0A1R1RZU3"/>
<feature type="compositionally biased region" description="Low complexity" evidence="3">
    <location>
        <begin position="158"/>
        <end position="167"/>
    </location>
</feature>
<evidence type="ECO:0000256" key="3">
    <source>
        <dbReference type="SAM" id="MobiDB-lite"/>
    </source>
</evidence>
<dbReference type="InterPro" id="IPR007346">
    <property type="entry name" value="Endonuclease-I"/>
</dbReference>